<dbReference type="EMBL" id="AJGV01000175">
    <property type="protein sequence ID" value="EJJ03636.1"/>
    <property type="molecule type" value="Genomic_DNA"/>
</dbReference>
<dbReference type="AlphaFoldDB" id="J1ZQ31"/>
<proteinExistence type="predicted"/>
<gene>
    <name evidence="1" type="ORF">SU9_27954</name>
</gene>
<sequence length="89" mass="9357">MSVDALLGGFSQIAREVPSVGDLEGLRCAAGGAFGIEGGAVAADDLGPEPLGRPGRERVRLTVRQEVHWATYLEVDEHGSVDSASVLRR</sequence>
<reference evidence="1" key="1">
    <citation type="journal article" date="2012" name="J. Bacteriol.">
        <title>Genome Sequence of Streptomyces auratus Strain AGR0001, a Phoslactomycin-Producing Actinomycete.</title>
        <authorList>
            <person name="Han X."/>
            <person name="Li M."/>
            <person name="Ding Z."/>
            <person name="Zhao J."/>
            <person name="Ji K."/>
            <person name="Wen M."/>
            <person name="Lu T."/>
        </authorList>
    </citation>
    <scope>NUCLEOTIDE SEQUENCE [LARGE SCALE GENOMIC DNA]</scope>
    <source>
        <strain evidence="1">AGR0001</strain>
    </source>
</reference>
<dbReference type="eggNOG" id="ENOG503263X">
    <property type="taxonomic scope" value="Bacteria"/>
</dbReference>
<evidence type="ECO:0000313" key="1">
    <source>
        <dbReference type="EMBL" id="EJJ03636.1"/>
    </source>
</evidence>
<organism evidence="1">
    <name type="scientific">Streptomyces auratus AGR0001</name>
    <dbReference type="NCBI Taxonomy" id="1160718"/>
    <lineage>
        <taxon>Bacteria</taxon>
        <taxon>Bacillati</taxon>
        <taxon>Actinomycetota</taxon>
        <taxon>Actinomycetes</taxon>
        <taxon>Kitasatosporales</taxon>
        <taxon>Streptomycetaceae</taxon>
        <taxon>Streptomyces</taxon>
    </lineage>
</organism>
<comment type="caution">
    <text evidence="1">The sequence shown here is derived from an EMBL/GenBank/DDBJ whole genome shotgun (WGS) entry which is preliminary data.</text>
</comment>
<protein>
    <submittedName>
        <fullName evidence="1">Uncharacterized protein</fullName>
    </submittedName>
</protein>
<accession>J1ZQ31</accession>
<name>J1ZQ31_9ACTN</name>
<dbReference type="HOGENOM" id="CLU_2453224_0_0_11"/>